<evidence type="ECO:0000313" key="1">
    <source>
        <dbReference type="EMBL" id="MUH58931.1"/>
    </source>
</evidence>
<proteinExistence type="predicted"/>
<dbReference type="EMBL" id="WNLP01000001">
    <property type="protein sequence ID" value="MUH58931.1"/>
    <property type="molecule type" value="Genomic_DNA"/>
</dbReference>
<sequence>MAAIENATELSPEAIKEKAWEGFVPGNWEKTLTFVTSFRRTTRHTKEMSPSSQTPLRRRSICGSILTTTTSL</sequence>
<organism evidence="1 2">
    <name type="scientific">Bifidobacterium canis</name>
    <dbReference type="NCBI Taxonomy" id="2610880"/>
    <lineage>
        <taxon>Bacteria</taxon>
        <taxon>Bacillati</taxon>
        <taxon>Actinomycetota</taxon>
        <taxon>Actinomycetes</taxon>
        <taxon>Bifidobacteriales</taxon>
        <taxon>Bifidobacteriaceae</taxon>
        <taxon>Bifidobacterium</taxon>
    </lineage>
</organism>
<evidence type="ECO:0000313" key="2">
    <source>
        <dbReference type="Proteomes" id="UP000487882"/>
    </source>
</evidence>
<accession>A0A7K1J315</accession>
<keyword evidence="1" id="KW-0808">Transferase</keyword>
<name>A0A7K1J315_9BIFI</name>
<protein>
    <submittedName>
        <fullName evidence="1">Formate acetyltransferase</fullName>
    </submittedName>
</protein>
<dbReference type="GO" id="GO:0016740">
    <property type="term" value="F:transferase activity"/>
    <property type="evidence" value="ECO:0007669"/>
    <property type="project" value="UniProtKB-KW"/>
</dbReference>
<comment type="caution">
    <text evidence="1">The sequence shown here is derived from an EMBL/GenBank/DDBJ whole genome shotgun (WGS) entry which is preliminary data.</text>
</comment>
<dbReference type="Proteomes" id="UP000487882">
    <property type="component" value="Unassembled WGS sequence"/>
</dbReference>
<keyword evidence="2" id="KW-1185">Reference proteome</keyword>
<gene>
    <name evidence="1" type="ORF">GSD1FS_0227</name>
</gene>
<dbReference type="AlphaFoldDB" id="A0A7K1J315"/>
<reference evidence="1 2" key="1">
    <citation type="submission" date="2019-09" db="EMBL/GenBank/DDBJ databases">
        <title>Bifidobacterium canis sp. nov., isolated from the digestive tract of German Shepherd dog puppy.</title>
        <authorList>
            <person name="Bunesova V."/>
        </authorList>
    </citation>
    <scope>NUCLEOTIDE SEQUENCE [LARGE SCALE GENOMIC DNA]</scope>
    <source>
        <strain evidence="1 2">GSD1FS</strain>
    </source>
</reference>